<keyword evidence="5" id="KW-0804">Transcription</keyword>
<dbReference type="CDD" id="cd00211">
    <property type="entry name" value="PTS_IIA_fru"/>
    <property type="match status" value="1"/>
</dbReference>
<dbReference type="InterPro" id="IPR013011">
    <property type="entry name" value="PTS_EIIB_2"/>
</dbReference>
<evidence type="ECO:0000313" key="9">
    <source>
        <dbReference type="EMBL" id="MDH2334495.1"/>
    </source>
</evidence>
<gene>
    <name evidence="9" type="ORF">QDS18_26835</name>
</gene>
<dbReference type="GO" id="GO:0009401">
    <property type="term" value="P:phosphoenolpyruvate-dependent sugar phosphotransferase system"/>
    <property type="evidence" value="ECO:0007669"/>
    <property type="project" value="InterPro"/>
</dbReference>
<dbReference type="InterPro" id="IPR036095">
    <property type="entry name" value="PTS_EIIB-like_sf"/>
</dbReference>
<comment type="caution">
    <text evidence="9">The sequence shown here is derived from an EMBL/GenBank/DDBJ whole genome shotgun (WGS) entry which is preliminary data.</text>
</comment>
<keyword evidence="4" id="KW-0010">Activator</keyword>
<dbReference type="RefSeq" id="WP_256703700.1">
    <property type="nucleotide sequence ID" value="NZ_JARVWT010000020.1"/>
</dbReference>
<protein>
    <submittedName>
        <fullName evidence="9">BglG family transcription antiterminator</fullName>
    </submittedName>
</protein>
<dbReference type="InterPro" id="IPR016152">
    <property type="entry name" value="PTrfase/Anion_transptr"/>
</dbReference>
<dbReference type="AlphaFoldDB" id="A0AAP4A3G0"/>
<dbReference type="GO" id="GO:0008982">
    <property type="term" value="F:protein-N(PI)-phosphohistidine-sugar phosphotransferase activity"/>
    <property type="evidence" value="ECO:0007669"/>
    <property type="project" value="InterPro"/>
</dbReference>
<evidence type="ECO:0000256" key="2">
    <source>
        <dbReference type="ARBA" id="ARBA00022737"/>
    </source>
</evidence>
<feature type="domain" description="PRD" evidence="8">
    <location>
        <begin position="296"/>
        <end position="403"/>
    </location>
</feature>
<dbReference type="Pfam" id="PF00359">
    <property type="entry name" value="PTS_EIIA_2"/>
    <property type="match status" value="1"/>
</dbReference>
<keyword evidence="2" id="KW-0677">Repeat</keyword>
<dbReference type="GO" id="GO:0006355">
    <property type="term" value="P:regulation of DNA-templated transcription"/>
    <property type="evidence" value="ECO:0007669"/>
    <property type="project" value="InterPro"/>
</dbReference>
<dbReference type="InterPro" id="IPR007737">
    <property type="entry name" value="Mga_HTH"/>
</dbReference>
<dbReference type="Gene3D" id="3.40.930.10">
    <property type="entry name" value="Mannitol-specific EII, Chain A"/>
    <property type="match status" value="1"/>
</dbReference>
<evidence type="ECO:0000313" key="10">
    <source>
        <dbReference type="Proteomes" id="UP001229409"/>
    </source>
</evidence>
<sequence>MFSKRQKEILLYLISSNHPVTAAWISKELNVSDRTIRNDLKYIQIKSAPMGLNLELIRGKGYDIKITDKDLFNQNFNDLTNDKLSHSTIDFSEQDNRVIYLLSRFLLENSYIKLVTIEEEMFVSKSTIQNDLKEVRKILEKYNLNLVNRPHYGLYIEGDEFMKRTCLSNYLYKREENFNQSHEDFPLFDKKEYKKIKEVIIEKVNKYKIEISDISLENLAIHLIIACKRIEEGFLIDNPSVYLQKDYPFEEIVAHEIVKEIEDITGLLFPDSEINYVITHLVGTKLLPKESLSEYSKLDEVGSIVSCILNKLQKELNWDFNHDVEFIQALTLHIRPAMNRLRYKMNIRNPLLNEIKVNYPAAFEGALIASKCINNFLNLEVGEHEVAFIALHIGVALERMKNKNNKIKKVIIVCASGVGSAKLLYYRLINLFENKLQIVNTISYYKLAEADLSSIDFIISTVPIKEDIGIPVYVVNTFLDDKDLNRIRNLLSSSEQQREAHTYLEPSRVFVKKELTTKESVIHFLSSKLVKQGLVPDDYVSLVLEREALAPTSFGNLVAIPHPTLPVTTETFWTICTLKRPIRWNDKQMVQLICLLNIKEGNNVDLENMYKKLGSLIENKEIVQRILAKDSVEEIMQLLN</sequence>
<dbReference type="Gene3D" id="1.10.1790.10">
    <property type="entry name" value="PRD domain"/>
    <property type="match status" value="2"/>
</dbReference>
<dbReference type="SUPFAM" id="SSF63520">
    <property type="entry name" value="PTS-regulatory domain, PRD"/>
    <property type="match status" value="2"/>
</dbReference>
<keyword evidence="1" id="KW-0808">Transferase</keyword>
<dbReference type="Pfam" id="PF05043">
    <property type="entry name" value="Mga"/>
    <property type="match status" value="1"/>
</dbReference>
<evidence type="ECO:0000259" key="6">
    <source>
        <dbReference type="PROSITE" id="PS51094"/>
    </source>
</evidence>
<dbReference type="InterPro" id="IPR011608">
    <property type="entry name" value="PRD"/>
</dbReference>
<dbReference type="InterPro" id="IPR036388">
    <property type="entry name" value="WH-like_DNA-bd_sf"/>
</dbReference>
<dbReference type="PROSITE" id="PS51094">
    <property type="entry name" value="PTS_EIIA_TYPE_2"/>
    <property type="match status" value="1"/>
</dbReference>
<dbReference type="PANTHER" id="PTHR30185:SF13">
    <property type="entry name" value="LICABCH OPERON REGULATOR-RELATED"/>
    <property type="match status" value="1"/>
</dbReference>
<dbReference type="PROSITE" id="PS51372">
    <property type="entry name" value="PRD_2"/>
    <property type="match status" value="2"/>
</dbReference>
<feature type="domain" description="PTS EIIA type-2" evidence="6">
    <location>
        <begin position="502"/>
        <end position="640"/>
    </location>
</feature>
<dbReference type="SUPFAM" id="SSF55804">
    <property type="entry name" value="Phoshotransferase/anion transport protein"/>
    <property type="match status" value="1"/>
</dbReference>
<feature type="domain" description="PRD" evidence="8">
    <location>
        <begin position="187"/>
        <end position="291"/>
    </location>
</feature>
<evidence type="ECO:0000256" key="4">
    <source>
        <dbReference type="ARBA" id="ARBA00023159"/>
    </source>
</evidence>
<dbReference type="InterPro" id="IPR002178">
    <property type="entry name" value="PTS_EIIA_type-2_dom"/>
</dbReference>
<dbReference type="SUPFAM" id="SSF52794">
    <property type="entry name" value="PTS system IIB component-like"/>
    <property type="match status" value="1"/>
</dbReference>
<dbReference type="PROSITE" id="PS51099">
    <property type="entry name" value="PTS_EIIB_TYPE_2"/>
    <property type="match status" value="1"/>
</dbReference>
<dbReference type="Pfam" id="PF08279">
    <property type="entry name" value="HTH_11"/>
    <property type="match status" value="1"/>
</dbReference>
<dbReference type="Proteomes" id="UP001229409">
    <property type="component" value="Unassembled WGS sequence"/>
</dbReference>
<evidence type="ECO:0000256" key="3">
    <source>
        <dbReference type="ARBA" id="ARBA00023015"/>
    </source>
</evidence>
<dbReference type="InterPro" id="IPR050661">
    <property type="entry name" value="BglG_antiterminators"/>
</dbReference>
<dbReference type="Gene3D" id="3.40.50.2300">
    <property type="match status" value="1"/>
</dbReference>
<organism evidence="9 10">
    <name type="scientific">Paenibacillus polymyxa</name>
    <name type="common">Bacillus polymyxa</name>
    <dbReference type="NCBI Taxonomy" id="1406"/>
    <lineage>
        <taxon>Bacteria</taxon>
        <taxon>Bacillati</taxon>
        <taxon>Bacillota</taxon>
        <taxon>Bacilli</taxon>
        <taxon>Bacillales</taxon>
        <taxon>Paenibacillaceae</taxon>
        <taxon>Paenibacillus</taxon>
    </lineage>
</organism>
<feature type="domain" description="PTS EIIB type-2" evidence="7">
    <location>
        <begin position="408"/>
        <end position="499"/>
    </location>
</feature>
<dbReference type="SUPFAM" id="SSF46785">
    <property type="entry name" value="Winged helix' DNA-binding domain"/>
    <property type="match status" value="1"/>
</dbReference>
<reference evidence="9" key="1">
    <citation type="submission" date="2023-04" db="EMBL/GenBank/DDBJ databases">
        <title>Uncovering the Secrets of Slow-Growing Bacteria in Tropical Savanna Soil through Cultivation and Genomic Analysis.</title>
        <authorList>
            <person name="Goncalves O.S."/>
            <person name="Santana M.F."/>
        </authorList>
    </citation>
    <scope>NUCLEOTIDE SEQUENCE</scope>
    <source>
        <strain evidence="9">ANTI</strain>
    </source>
</reference>
<proteinExistence type="predicted"/>
<keyword evidence="3" id="KW-0805">Transcription regulation</keyword>
<dbReference type="InterPro" id="IPR013196">
    <property type="entry name" value="HTH_11"/>
</dbReference>
<name>A0AAP4A3G0_PAEPO</name>
<dbReference type="InterPro" id="IPR036634">
    <property type="entry name" value="PRD_sf"/>
</dbReference>
<evidence type="ECO:0000259" key="7">
    <source>
        <dbReference type="PROSITE" id="PS51099"/>
    </source>
</evidence>
<dbReference type="InterPro" id="IPR036390">
    <property type="entry name" value="WH_DNA-bd_sf"/>
</dbReference>
<dbReference type="Pfam" id="PF00874">
    <property type="entry name" value="PRD"/>
    <property type="match status" value="2"/>
</dbReference>
<dbReference type="EMBL" id="JARVWT010000020">
    <property type="protein sequence ID" value="MDH2334495.1"/>
    <property type="molecule type" value="Genomic_DNA"/>
</dbReference>
<dbReference type="Gene3D" id="1.10.10.10">
    <property type="entry name" value="Winged helix-like DNA-binding domain superfamily/Winged helix DNA-binding domain"/>
    <property type="match status" value="2"/>
</dbReference>
<evidence type="ECO:0000256" key="1">
    <source>
        <dbReference type="ARBA" id="ARBA00022679"/>
    </source>
</evidence>
<evidence type="ECO:0000256" key="5">
    <source>
        <dbReference type="ARBA" id="ARBA00023163"/>
    </source>
</evidence>
<dbReference type="CDD" id="cd05568">
    <property type="entry name" value="PTS_IIB_bgl_like"/>
    <property type="match status" value="1"/>
</dbReference>
<evidence type="ECO:0000259" key="8">
    <source>
        <dbReference type="PROSITE" id="PS51372"/>
    </source>
</evidence>
<dbReference type="PANTHER" id="PTHR30185">
    <property type="entry name" value="CRYPTIC BETA-GLUCOSIDE BGL OPERON ANTITERMINATOR"/>
    <property type="match status" value="1"/>
</dbReference>
<accession>A0AAP4A3G0</accession>